<gene>
    <name evidence="4" type="ORF">FE251_04140</name>
</gene>
<name>A0ABX5VLA6_9MICO</name>
<feature type="compositionally biased region" description="Low complexity" evidence="1">
    <location>
        <begin position="52"/>
        <end position="65"/>
    </location>
</feature>
<sequence length="236" mass="24484">MDGGDGAVTRRRPSPLLPLLAGVVALAVVAGSAVSGPWRLPDRDVTPPLPSEAPTAPTPTATADLAPPPEPTEGGVPLTLVLAVIGLLLLFLLLRTFLRRATLARGTTGATYEAARGTVAAADAEPEPDLPALRRGVAAAREVLAARAEPDDAIIAAWLELEAAAASSGVVRRPSDTPTELTTAVLDATSADPDATRGLLRLYHRARFAPHAVMTADDVAAARHCLERLAESWEGR</sequence>
<organism evidence="4 5">
    <name type="scientific">Georgenia wutianyii</name>
    <dbReference type="NCBI Taxonomy" id="2585135"/>
    <lineage>
        <taxon>Bacteria</taxon>
        <taxon>Bacillati</taxon>
        <taxon>Actinomycetota</taxon>
        <taxon>Actinomycetes</taxon>
        <taxon>Micrococcales</taxon>
        <taxon>Bogoriellaceae</taxon>
        <taxon>Georgenia</taxon>
    </lineage>
</organism>
<evidence type="ECO:0000313" key="4">
    <source>
        <dbReference type="EMBL" id="QDB78658.1"/>
    </source>
</evidence>
<feature type="transmembrane region" description="Helical" evidence="2">
    <location>
        <begin position="16"/>
        <end position="38"/>
    </location>
</feature>
<dbReference type="InterPro" id="IPR025403">
    <property type="entry name" value="TgpA-like_C"/>
</dbReference>
<proteinExistence type="predicted"/>
<reference evidence="4 5" key="1">
    <citation type="submission" date="2019-05" db="EMBL/GenBank/DDBJ databases">
        <title>Georgenia *** sp. nov., and Georgenia *** sp. nov., isolated from the intestinal contents of plateau pika (Ochotona curzoniae) in the Qinghai-Tibet plateau of China.</title>
        <authorList>
            <person name="Tian Z."/>
        </authorList>
    </citation>
    <scope>NUCLEOTIDE SEQUENCE [LARGE SCALE GENOMIC DNA]</scope>
    <source>
        <strain evidence="4 5">Z294</strain>
    </source>
</reference>
<dbReference type="Pfam" id="PF13559">
    <property type="entry name" value="DUF4129"/>
    <property type="match status" value="1"/>
</dbReference>
<dbReference type="Proteomes" id="UP000313948">
    <property type="component" value="Chromosome"/>
</dbReference>
<evidence type="ECO:0000313" key="5">
    <source>
        <dbReference type="Proteomes" id="UP000313948"/>
    </source>
</evidence>
<evidence type="ECO:0000256" key="2">
    <source>
        <dbReference type="SAM" id="Phobius"/>
    </source>
</evidence>
<keyword evidence="5" id="KW-1185">Reference proteome</keyword>
<protein>
    <submittedName>
        <fullName evidence="4">DUF4129 domain-containing protein</fullName>
    </submittedName>
</protein>
<accession>A0ABX5VLA6</accession>
<feature type="transmembrane region" description="Helical" evidence="2">
    <location>
        <begin position="75"/>
        <end position="94"/>
    </location>
</feature>
<evidence type="ECO:0000259" key="3">
    <source>
        <dbReference type="Pfam" id="PF13559"/>
    </source>
</evidence>
<evidence type="ECO:0000256" key="1">
    <source>
        <dbReference type="SAM" id="MobiDB-lite"/>
    </source>
</evidence>
<dbReference type="EMBL" id="CP040899">
    <property type="protein sequence ID" value="QDB78658.1"/>
    <property type="molecule type" value="Genomic_DNA"/>
</dbReference>
<feature type="domain" description="Protein-glutamine gamma-glutamyltransferase-like C-terminal" evidence="3">
    <location>
        <begin position="157"/>
        <end position="227"/>
    </location>
</feature>
<keyword evidence="2" id="KW-1133">Transmembrane helix</keyword>
<keyword evidence="2" id="KW-0472">Membrane</keyword>
<keyword evidence="2" id="KW-0812">Transmembrane</keyword>
<feature type="region of interest" description="Disordered" evidence="1">
    <location>
        <begin position="37"/>
        <end position="71"/>
    </location>
</feature>
<dbReference type="RefSeq" id="WP_139948047.1">
    <property type="nucleotide sequence ID" value="NZ_CP040899.1"/>
</dbReference>